<dbReference type="Proteomes" id="UP000199664">
    <property type="component" value="Unassembled WGS sequence"/>
</dbReference>
<dbReference type="SUPFAM" id="SSF88713">
    <property type="entry name" value="Glycoside hydrolase/deacetylase"/>
    <property type="match status" value="1"/>
</dbReference>
<reference evidence="3" key="1">
    <citation type="submission" date="2016-10" db="EMBL/GenBank/DDBJ databases">
        <authorList>
            <person name="Varghese N."/>
            <person name="Submissions S."/>
        </authorList>
    </citation>
    <scope>NUCLEOTIDE SEQUENCE [LARGE SCALE GENOMIC DNA]</scope>
    <source>
        <strain evidence="3">LMG 26383,CCUG 61248,R- 45681</strain>
    </source>
</reference>
<name>A0A1H7UTU7_9HYPH</name>
<feature type="region of interest" description="Disordered" evidence="1">
    <location>
        <begin position="80"/>
        <end position="100"/>
    </location>
</feature>
<dbReference type="RefSeq" id="WP_091838072.1">
    <property type="nucleotide sequence ID" value="NZ_FOAN01000006.1"/>
</dbReference>
<gene>
    <name evidence="2" type="ORF">SAMN04515666_106420</name>
</gene>
<proteinExistence type="predicted"/>
<dbReference type="GO" id="GO:0005975">
    <property type="term" value="P:carbohydrate metabolic process"/>
    <property type="evidence" value="ECO:0007669"/>
    <property type="project" value="InterPro"/>
</dbReference>
<dbReference type="InterPro" id="IPR011330">
    <property type="entry name" value="Glyco_hydro/deAcase_b/a-brl"/>
</dbReference>
<evidence type="ECO:0000313" key="2">
    <source>
        <dbReference type="EMBL" id="SEM00393.1"/>
    </source>
</evidence>
<evidence type="ECO:0000256" key="1">
    <source>
        <dbReference type="SAM" id="MobiDB-lite"/>
    </source>
</evidence>
<accession>A0A1H7UTU7</accession>
<keyword evidence="3" id="KW-1185">Reference proteome</keyword>
<dbReference type="InterPro" id="IPR049591">
    <property type="entry name" value="CE4_u4-like"/>
</dbReference>
<dbReference type="CDD" id="cd10928">
    <property type="entry name" value="CE4_u4"/>
    <property type="match status" value="1"/>
</dbReference>
<sequence>MTEDAAWSALVTELDGWAIAGKRLDLWLRDDDATAPSDQLDRLAALAERFTIPVLLASIPLMAQDTLARRLETAPLLRPCQHGARHRSHAPPGEKKNEFGLHRPTADIAAEIAASRERLRELFGRSFLPVFVPPWNRIHPDIAAELPSLGFVGLSCFRSFALGPAGGPRLVNTDLDLIDWPNGRVGRQPGDLLTEMVQTLAIRRANPRSNQPFGLLLHHHDHDATAWDFLTNLLERLSGHAAVAFSSPDALFGAATNLATDLD</sequence>
<dbReference type="OrthoDB" id="6086702at2"/>
<evidence type="ECO:0008006" key="4">
    <source>
        <dbReference type="Google" id="ProtNLM"/>
    </source>
</evidence>
<evidence type="ECO:0000313" key="3">
    <source>
        <dbReference type="Proteomes" id="UP000199664"/>
    </source>
</evidence>
<dbReference type="EMBL" id="FOAN01000006">
    <property type="protein sequence ID" value="SEM00393.1"/>
    <property type="molecule type" value="Genomic_DNA"/>
</dbReference>
<protein>
    <recommendedName>
        <fullName evidence="4">Polysaccharide deacetylase</fullName>
    </recommendedName>
</protein>
<organism evidence="2 3">
    <name type="scientific">Bosea lupini</name>
    <dbReference type="NCBI Taxonomy" id="1036779"/>
    <lineage>
        <taxon>Bacteria</taxon>
        <taxon>Pseudomonadati</taxon>
        <taxon>Pseudomonadota</taxon>
        <taxon>Alphaproteobacteria</taxon>
        <taxon>Hyphomicrobiales</taxon>
        <taxon>Boseaceae</taxon>
        <taxon>Bosea</taxon>
    </lineage>
</organism>
<dbReference type="AlphaFoldDB" id="A0A1H7UTU7"/>
<dbReference type="Gene3D" id="3.20.20.370">
    <property type="entry name" value="Glycoside hydrolase/deacetylase"/>
    <property type="match status" value="1"/>
</dbReference>
<dbReference type="STRING" id="1036779.SAMN04515666_106420"/>